<reference evidence="1 2" key="2">
    <citation type="journal article" date="2022" name="Mol. Ecol. Resour.">
        <title>The genomes of chicory, endive, great burdock and yacon provide insights into Asteraceae paleo-polyploidization history and plant inulin production.</title>
        <authorList>
            <person name="Fan W."/>
            <person name="Wang S."/>
            <person name="Wang H."/>
            <person name="Wang A."/>
            <person name="Jiang F."/>
            <person name="Liu H."/>
            <person name="Zhao H."/>
            <person name="Xu D."/>
            <person name="Zhang Y."/>
        </authorList>
    </citation>
    <scope>NUCLEOTIDE SEQUENCE [LARGE SCALE GENOMIC DNA]</scope>
    <source>
        <strain evidence="2">cv. Punajuju</strain>
        <tissue evidence="1">Leaves</tissue>
    </source>
</reference>
<keyword evidence="2" id="KW-1185">Reference proteome</keyword>
<reference evidence="2" key="1">
    <citation type="journal article" date="2022" name="Mol. Ecol. Resour.">
        <title>The genomes of chicory, endive, great burdock and yacon provide insights into Asteraceae palaeo-polyploidization history and plant inulin production.</title>
        <authorList>
            <person name="Fan W."/>
            <person name="Wang S."/>
            <person name="Wang H."/>
            <person name="Wang A."/>
            <person name="Jiang F."/>
            <person name="Liu H."/>
            <person name="Zhao H."/>
            <person name="Xu D."/>
            <person name="Zhang Y."/>
        </authorList>
    </citation>
    <scope>NUCLEOTIDE SEQUENCE [LARGE SCALE GENOMIC DNA]</scope>
    <source>
        <strain evidence="2">cv. Punajuju</strain>
    </source>
</reference>
<comment type="caution">
    <text evidence="1">The sequence shown here is derived from an EMBL/GenBank/DDBJ whole genome shotgun (WGS) entry which is preliminary data.</text>
</comment>
<evidence type="ECO:0000313" key="1">
    <source>
        <dbReference type="EMBL" id="KAI3752480.1"/>
    </source>
</evidence>
<organism evidence="1 2">
    <name type="scientific">Cichorium intybus</name>
    <name type="common">Chicory</name>
    <dbReference type="NCBI Taxonomy" id="13427"/>
    <lineage>
        <taxon>Eukaryota</taxon>
        <taxon>Viridiplantae</taxon>
        <taxon>Streptophyta</taxon>
        <taxon>Embryophyta</taxon>
        <taxon>Tracheophyta</taxon>
        <taxon>Spermatophyta</taxon>
        <taxon>Magnoliopsida</taxon>
        <taxon>eudicotyledons</taxon>
        <taxon>Gunneridae</taxon>
        <taxon>Pentapetalae</taxon>
        <taxon>asterids</taxon>
        <taxon>campanulids</taxon>
        <taxon>Asterales</taxon>
        <taxon>Asteraceae</taxon>
        <taxon>Cichorioideae</taxon>
        <taxon>Cichorieae</taxon>
        <taxon>Cichoriinae</taxon>
        <taxon>Cichorium</taxon>
    </lineage>
</organism>
<protein>
    <submittedName>
        <fullName evidence="1">Uncharacterized protein</fullName>
    </submittedName>
</protein>
<name>A0ACB9E184_CICIN</name>
<gene>
    <name evidence="1" type="ORF">L2E82_24513</name>
</gene>
<dbReference type="Proteomes" id="UP001055811">
    <property type="component" value="Linkage Group LG04"/>
</dbReference>
<evidence type="ECO:0000313" key="2">
    <source>
        <dbReference type="Proteomes" id="UP001055811"/>
    </source>
</evidence>
<proteinExistence type="predicted"/>
<dbReference type="EMBL" id="CM042012">
    <property type="protein sequence ID" value="KAI3752480.1"/>
    <property type="molecule type" value="Genomic_DNA"/>
</dbReference>
<sequence>MVAVRKKKYGEELKRKISLAQTSGDPVNKITVGTMVVQRIFLHRTYMTQKFPSDGKDDLQDTSIKLPAEQFQPLATAFRRRLLTGIGSASLVAVGANFAGTTSFLLGLSPETARNLKLDVLYPIKGYSRCIKSEDGFEFIYPANWVGDQTLLYRAAGKAERERSLDLPPVNRRRNVNEPLIAFGPPGSSGELNVSVVVSPVAVDFSIEAFGSPEEVGEAIVRTITGSGRRQDIKGTLIKANLREDEVKRVKYYELEFAVESPSFRRHNVAVCCARDGRLFTLNAQTPESSWPMLKQDFYRIAASFNLTA</sequence>
<accession>A0ACB9E184</accession>